<keyword evidence="1" id="KW-0812">Transmembrane</keyword>
<evidence type="ECO:0000313" key="3">
    <source>
        <dbReference type="Proteomes" id="UP000006583"/>
    </source>
</evidence>
<gene>
    <name evidence="2" type="ordered locus">TOPB45_0006</name>
</gene>
<sequence length="164" mass="18207">MRNINIMGVKCKGFSLIEFFIVIAILAILASIGFPSIQKLYRVYKFNQYAFELENTVKWAKITAMERSSNISICLNGNEIRVYDEGTKRSPSCSGNLLRIMKINDTWITPSISVALSQSGLMFDPRGLTIYGGNVCITDGERYFKAVLQSDRGAIGIKSGSGRC</sequence>
<name>F8C1Q4_THEGP</name>
<evidence type="ECO:0000256" key="1">
    <source>
        <dbReference type="SAM" id="Phobius"/>
    </source>
</evidence>
<keyword evidence="1" id="KW-0472">Membrane</keyword>
<dbReference type="RefSeq" id="WP_013908823.1">
    <property type="nucleotide sequence ID" value="NC_015682.1"/>
</dbReference>
<feature type="transmembrane region" description="Helical" evidence="1">
    <location>
        <begin position="16"/>
        <end position="37"/>
    </location>
</feature>
<dbReference type="STRING" id="795359.TOPB45_0006"/>
<dbReference type="KEGG" id="top:TOPB45_0006"/>
<dbReference type="InterPro" id="IPR045584">
    <property type="entry name" value="Pilin-like"/>
</dbReference>
<keyword evidence="3" id="KW-1185">Reference proteome</keyword>
<evidence type="ECO:0000313" key="2">
    <source>
        <dbReference type="EMBL" id="AEH22123.1"/>
    </source>
</evidence>
<dbReference type="Gene3D" id="3.30.700.10">
    <property type="entry name" value="Glycoprotein, Type 4 Pilin"/>
    <property type="match status" value="1"/>
</dbReference>
<dbReference type="OrthoDB" id="9807312at2"/>
<protein>
    <submittedName>
        <fullName evidence="2">Pilin</fullName>
    </submittedName>
</protein>
<reference evidence="2 3" key="1">
    <citation type="journal article" date="2013" name="Genome Announc.">
        <title>Complete genome sequence of the hyperthermophilic sulfate-reducing bacterium Thermodesulfobacterium geofontis OPF15T.</title>
        <authorList>
            <person name="Elkins J.G."/>
            <person name="Hamilton-Brehm S.D."/>
            <person name="Lucas S."/>
            <person name="Han J."/>
            <person name="Lapidus A."/>
            <person name="Cheng J.F."/>
            <person name="Goodwin L.A."/>
            <person name="Pitluck S."/>
            <person name="Peters L."/>
            <person name="Mikhailova N."/>
            <person name="Davenport K.W."/>
            <person name="Detter J.C."/>
            <person name="Han C.S."/>
            <person name="Tapia R."/>
            <person name="Land M.L."/>
            <person name="Hauser L."/>
            <person name="Kyrpides N.C."/>
            <person name="Ivanova N.N."/>
            <person name="Pagani I."/>
            <person name="Bruce D."/>
            <person name="Woyke T."/>
            <person name="Cottingham R.W."/>
        </authorList>
    </citation>
    <scope>NUCLEOTIDE SEQUENCE [LARGE SCALE GENOMIC DNA]</scope>
    <source>
        <strain evidence="2 3">OPF15</strain>
    </source>
</reference>
<dbReference type="EMBL" id="CP002829">
    <property type="protein sequence ID" value="AEH22123.1"/>
    <property type="molecule type" value="Genomic_DNA"/>
</dbReference>
<accession>F8C1Q4</accession>
<dbReference type="Pfam" id="PF07963">
    <property type="entry name" value="N_methyl"/>
    <property type="match status" value="1"/>
</dbReference>
<dbReference type="AlphaFoldDB" id="F8C1Q4"/>
<dbReference type="HOGENOM" id="CLU_130350_0_0_0"/>
<dbReference type="SUPFAM" id="SSF54523">
    <property type="entry name" value="Pili subunits"/>
    <property type="match status" value="1"/>
</dbReference>
<dbReference type="Proteomes" id="UP000006583">
    <property type="component" value="Chromosome"/>
</dbReference>
<keyword evidence="1" id="KW-1133">Transmembrane helix</keyword>
<dbReference type="PATRIC" id="fig|795359.3.peg.6"/>
<dbReference type="PROSITE" id="PS00409">
    <property type="entry name" value="PROKAR_NTER_METHYL"/>
    <property type="match status" value="1"/>
</dbReference>
<dbReference type="NCBIfam" id="TIGR02532">
    <property type="entry name" value="IV_pilin_GFxxxE"/>
    <property type="match status" value="1"/>
</dbReference>
<organism evidence="2 3">
    <name type="scientific">Thermodesulfobacterium geofontis (strain OPF15)</name>
    <dbReference type="NCBI Taxonomy" id="795359"/>
    <lineage>
        <taxon>Bacteria</taxon>
        <taxon>Pseudomonadati</taxon>
        <taxon>Thermodesulfobacteriota</taxon>
        <taxon>Thermodesulfobacteria</taxon>
        <taxon>Thermodesulfobacteriales</taxon>
        <taxon>Thermodesulfobacteriaceae</taxon>
        <taxon>Thermodesulfobacterium</taxon>
    </lineage>
</organism>
<dbReference type="InterPro" id="IPR012902">
    <property type="entry name" value="N_methyl_site"/>
</dbReference>
<dbReference type="eggNOG" id="COG4970">
    <property type="taxonomic scope" value="Bacteria"/>
</dbReference>
<proteinExistence type="predicted"/>